<evidence type="ECO:0000256" key="1">
    <source>
        <dbReference type="SAM" id="MobiDB-lite"/>
    </source>
</evidence>
<feature type="region of interest" description="Disordered" evidence="1">
    <location>
        <begin position="1088"/>
        <end position="1121"/>
    </location>
</feature>
<comment type="caution">
    <text evidence="3">The sequence shown here is derived from an EMBL/GenBank/DDBJ whole genome shotgun (WGS) entry which is preliminary data.</text>
</comment>
<dbReference type="Gene3D" id="2.60.40.60">
    <property type="entry name" value="Cadherins"/>
    <property type="match status" value="1"/>
</dbReference>
<protein>
    <submittedName>
        <fullName evidence="3">YncE family protein</fullName>
    </submittedName>
</protein>
<proteinExistence type="predicted"/>
<keyword evidence="4" id="KW-1185">Reference proteome</keyword>
<gene>
    <name evidence="3" type="ORF">ORI27_32105</name>
</gene>
<keyword evidence="2" id="KW-1133">Transmembrane helix</keyword>
<name>A0ABT3SQ74_9MYCO</name>
<feature type="compositionally biased region" description="Gly residues" evidence="1">
    <location>
        <begin position="1107"/>
        <end position="1121"/>
    </location>
</feature>
<dbReference type="InterPro" id="IPR015943">
    <property type="entry name" value="WD40/YVTN_repeat-like_dom_sf"/>
</dbReference>
<keyword evidence="2" id="KW-0472">Membrane</keyword>
<evidence type="ECO:0000313" key="3">
    <source>
        <dbReference type="EMBL" id="MCX2941334.1"/>
    </source>
</evidence>
<keyword evidence="2" id="KW-0812">Transmembrane</keyword>
<organism evidence="3 4">
    <name type="scientific">Mycobacterium pinniadriaticum</name>
    <dbReference type="NCBI Taxonomy" id="2994102"/>
    <lineage>
        <taxon>Bacteria</taxon>
        <taxon>Bacillati</taxon>
        <taxon>Actinomycetota</taxon>
        <taxon>Actinomycetes</taxon>
        <taxon>Mycobacteriales</taxon>
        <taxon>Mycobacteriaceae</taxon>
        <taxon>Mycobacterium</taxon>
    </lineage>
</organism>
<dbReference type="Proteomes" id="UP001300745">
    <property type="component" value="Unassembled WGS sequence"/>
</dbReference>
<dbReference type="InterPro" id="IPR051200">
    <property type="entry name" value="Host-pathogen_enzymatic-act"/>
</dbReference>
<feature type="compositionally biased region" description="Low complexity" evidence="1">
    <location>
        <begin position="136"/>
        <end position="148"/>
    </location>
</feature>
<sequence>MPTSIADRTVEPPRALVRASDGYERSLKVAKEQARYVGRVGGLAVALGIGVALAGFPATAAADTPDSSDSTPSESKSHPATSATGSATHRSSTTTSSTSTDKSPDPPTPRSTSRGVGEVRAKVRASGGVDRRPAATRTGTESGSTTSTDPKNDRIPVKAGARSDSGRRSVDTKATSAGTVGDGSIEIAARAAGDAPADEQVASSTAAAATSVPTASQVADASARRSYPVRTFLTNVLGALGIGPAAGGDPAPAQTPMLMTVLAWVRREIEQTFFNKPPTITYNSSTTTLTTDGTIVGKVVATDPEGDPVQYTVKQQPPSGTVTIDETGEFTYTPADDNLLGYSASFVIAATDTGLHLYGLDSLLHPFTAGTTLATVTVDVPPISQRTDAFTITDRDLATGAITGQVKSLAPVDVPLTYTLGSTGPLYGNVVVDVSTGKFIYTPTEAIRLAAAQPLGFSSGDDVDTFTIVVTEGGATSEVDVSVPVLPDYNEVLSNFPVGNDPVAISVIQGDNDGTKAIWVLNNGDGTLTGYDISTYDLLYSVDVGSEPVTMTQDPNYNLLYVVNAGSKTVSVVSLTGDNLSEDDTNTPTVVDTIQFDDTPADVAVSADSAYLYVTTDGGYVSVIDTATYTEEQTYAVGLDPHGIAIDSYGTLYVANTGDGTASIIYAGGSTTTFAVGSQPYDIALSPDESELYITDQGANAFYVYAGSIDNTANYFLVGDKPNSLAVNDDGTVYMTNSGAKTITLYDPAVLSTTTVLIGDDPVGIFLDEDTGTAYITLSGSNEVQVVSLAPPVLKPDDAKTNKGFDIKNYTSDTAVFLGYYDPATGTISATSDDVRVGPTQGQVFGVGEVIHFSIWGYKSEKTFVYPVFETIPGPQPATYYLFTLKYNPDNNTKYTGCSVESGGGLCSHYDVKKGDSTIAMRDPEKTIVIVDYGGNIDNAAYQSMVINNVCPDGKSSDCKFVADKVLAQLMSDPIPVGNTIVNNTTNNLEIDLGEKFVYSQTSSLTLSVKVGVSVEKYVSTEVTATTGRSTTESAEYSQLIKVFIEPGYTGYVCASAPLERASGSWTVQLANTTFQLNGTIYDYPDESRSAEWSAEQTLTGQPTSCSGGGSTSADGDGGAS</sequence>
<dbReference type="Pfam" id="PF17963">
    <property type="entry name" value="Big_9"/>
    <property type="match status" value="1"/>
</dbReference>
<evidence type="ECO:0000256" key="2">
    <source>
        <dbReference type="SAM" id="Phobius"/>
    </source>
</evidence>
<feature type="compositionally biased region" description="Low complexity" evidence="1">
    <location>
        <begin position="80"/>
        <end position="101"/>
    </location>
</feature>
<dbReference type="RefSeq" id="WP_266001273.1">
    <property type="nucleotide sequence ID" value="NZ_JAPJDN010000069.1"/>
</dbReference>
<dbReference type="Gene3D" id="2.130.10.10">
    <property type="entry name" value="YVTN repeat-like/Quinoprotein amine dehydrogenase"/>
    <property type="match status" value="2"/>
</dbReference>
<accession>A0ABT3SQ74</accession>
<feature type="region of interest" description="Disordered" evidence="1">
    <location>
        <begin position="60"/>
        <end position="179"/>
    </location>
</feature>
<evidence type="ECO:0000313" key="4">
    <source>
        <dbReference type="Proteomes" id="UP001300745"/>
    </source>
</evidence>
<dbReference type="PANTHER" id="PTHR47197:SF3">
    <property type="entry name" value="DIHYDRO-HEME D1 DEHYDROGENASE"/>
    <property type="match status" value="1"/>
</dbReference>
<dbReference type="PANTHER" id="PTHR47197">
    <property type="entry name" value="PROTEIN NIRF"/>
    <property type="match status" value="1"/>
</dbReference>
<dbReference type="EMBL" id="JAPJDO010000069">
    <property type="protein sequence ID" value="MCX2941334.1"/>
    <property type="molecule type" value="Genomic_DNA"/>
</dbReference>
<dbReference type="SUPFAM" id="SSF63829">
    <property type="entry name" value="Calcium-dependent phosphotriesterase"/>
    <property type="match status" value="1"/>
</dbReference>
<reference evidence="3 4" key="1">
    <citation type="submission" date="2022-11" db="EMBL/GenBank/DDBJ databases">
        <title>Mycobacterium sp. nov.</title>
        <authorList>
            <person name="Papic B."/>
            <person name="Spicic S."/>
            <person name="Duvnjak S."/>
        </authorList>
    </citation>
    <scope>NUCLEOTIDE SEQUENCE [LARGE SCALE GENOMIC DNA]</scope>
    <source>
        <strain evidence="3 4">CVI_P4</strain>
    </source>
</reference>
<feature type="transmembrane region" description="Helical" evidence="2">
    <location>
        <begin position="36"/>
        <end position="56"/>
    </location>
</feature>
<feature type="compositionally biased region" description="Low complexity" evidence="1">
    <location>
        <begin position="60"/>
        <end position="73"/>
    </location>
</feature>